<evidence type="ECO:0008006" key="4">
    <source>
        <dbReference type="Google" id="ProtNLM"/>
    </source>
</evidence>
<comment type="caution">
    <text evidence="2">The sequence shown here is derived from an EMBL/GenBank/DDBJ whole genome shotgun (WGS) entry which is preliminary data.</text>
</comment>
<dbReference type="PANTHER" id="PTHR14917">
    <property type="entry name" value="SPERMATOGENESIS-ASSOCIATED PROTEIN 7"/>
    <property type="match status" value="1"/>
</dbReference>
<name>A0ABN8M8X9_9CNID</name>
<accession>A0ABN8M8X9</accession>
<feature type="region of interest" description="Disordered" evidence="1">
    <location>
        <begin position="115"/>
        <end position="231"/>
    </location>
</feature>
<organism evidence="2 3">
    <name type="scientific">Porites evermanni</name>
    <dbReference type="NCBI Taxonomy" id="104178"/>
    <lineage>
        <taxon>Eukaryota</taxon>
        <taxon>Metazoa</taxon>
        <taxon>Cnidaria</taxon>
        <taxon>Anthozoa</taxon>
        <taxon>Hexacorallia</taxon>
        <taxon>Scleractinia</taxon>
        <taxon>Fungiina</taxon>
        <taxon>Poritidae</taxon>
        <taxon>Porites</taxon>
    </lineage>
</organism>
<proteinExistence type="predicted"/>
<feature type="compositionally biased region" description="Polar residues" evidence="1">
    <location>
        <begin position="221"/>
        <end position="231"/>
    </location>
</feature>
<gene>
    <name evidence="2" type="ORF">PEVE_00022058</name>
</gene>
<dbReference type="PANTHER" id="PTHR14917:SF4">
    <property type="entry name" value="SPERMATOGENESIS-ASSOCIATED 7"/>
    <property type="match status" value="1"/>
</dbReference>
<feature type="compositionally biased region" description="Basic residues" evidence="1">
    <location>
        <begin position="198"/>
        <end position="211"/>
    </location>
</feature>
<evidence type="ECO:0000256" key="1">
    <source>
        <dbReference type="SAM" id="MobiDB-lite"/>
    </source>
</evidence>
<protein>
    <recommendedName>
        <fullName evidence="4">Spermatogenesis associated 7</fullName>
    </recommendedName>
</protein>
<feature type="compositionally biased region" description="Polar residues" evidence="1">
    <location>
        <begin position="148"/>
        <end position="165"/>
    </location>
</feature>
<feature type="compositionally biased region" description="Polar residues" evidence="1">
    <location>
        <begin position="173"/>
        <end position="182"/>
    </location>
</feature>
<evidence type="ECO:0000313" key="3">
    <source>
        <dbReference type="Proteomes" id="UP001159427"/>
    </source>
</evidence>
<dbReference type="EMBL" id="CALNXI010000295">
    <property type="protein sequence ID" value="CAH3024246.1"/>
    <property type="molecule type" value="Genomic_DNA"/>
</dbReference>
<evidence type="ECO:0000313" key="2">
    <source>
        <dbReference type="EMBL" id="CAH3024246.1"/>
    </source>
</evidence>
<reference evidence="2 3" key="1">
    <citation type="submission" date="2022-05" db="EMBL/GenBank/DDBJ databases">
        <authorList>
            <consortium name="Genoscope - CEA"/>
            <person name="William W."/>
        </authorList>
    </citation>
    <scope>NUCLEOTIDE SEQUENCE [LARGE SCALE GENOMIC DNA]</scope>
</reference>
<dbReference type="Pfam" id="PF15244">
    <property type="entry name" value="HSD3"/>
    <property type="match status" value="2"/>
</dbReference>
<sequence>MFFFIIVKMNNGSNSQARLQRGHFTLKSSALAPTSMSYMGQDFIANHMKSHYRRILSAKAAVDTSPPKSMKMHMKVRDQKKRAALESRAGTPLSLTARSPSMEFLTSSFNETSPMISARGLRSPDPRLVSATSAWSPDQRPPTGKPIQRSQSVQSLNRAYSTATPSPSPRDILTTQGQSTPRSARHPQLRAPTSPIARKPKQTLKTAHRLGQKKDLRTAPSLDSSDQGMTNNYLDENVRTLLGTNDEPDNLKVPMRAGYNTGEEGSQETDISHSLNYNTSSNIRHNAVPRLDLTQVSYSHRGRPSVRMNDLADFQANLWEEEQRYLKFISDVTTDILARGIFSNRVLQQVFEMHIERRKEYLDESHMREMIEQLKEDLGITDS</sequence>
<dbReference type="InterPro" id="IPR029357">
    <property type="entry name" value="SPATA7"/>
</dbReference>
<dbReference type="Proteomes" id="UP001159427">
    <property type="component" value="Unassembled WGS sequence"/>
</dbReference>
<keyword evidence="3" id="KW-1185">Reference proteome</keyword>